<dbReference type="AlphaFoldDB" id="A0A1I7YG70"/>
<dbReference type="Proteomes" id="UP000095287">
    <property type="component" value="Unplaced"/>
</dbReference>
<keyword evidence="1" id="KW-1185">Reference proteome</keyword>
<organism evidence="1 2">
    <name type="scientific">Steinernema glaseri</name>
    <dbReference type="NCBI Taxonomy" id="37863"/>
    <lineage>
        <taxon>Eukaryota</taxon>
        <taxon>Metazoa</taxon>
        <taxon>Ecdysozoa</taxon>
        <taxon>Nematoda</taxon>
        <taxon>Chromadorea</taxon>
        <taxon>Rhabditida</taxon>
        <taxon>Tylenchina</taxon>
        <taxon>Panagrolaimomorpha</taxon>
        <taxon>Strongyloidoidea</taxon>
        <taxon>Steinernematidae</taxon>
        <taxon>Steinernema</taxon>
    </lineage>
</organism>
<protein>
    <submittedName>
        <fullName evidence="2">Secreted protein</fullName>
    </submittedName>
</protein>
<evidence type="ECO:0000313" key="2">
    <source>
        <dbReference type="WBParaSite" id="L893_g15977.t1"/>
    </source>
</evidence>
<proteinExistence type="predicted"/>
<name>A0A1I7YG70_9BILA</name>
<sequence length="84" mass="9354">MLVLLPRLRPPTACFLPNAAKERRFRRVDESTCVKLSSIVVASFRCLDAPSWSFGGVHSSGYTLRMHFRSPLTAGAFATRIAAW</sequence>
<dbReference type="WBParaSite" id="L893_g15977.t1">
    <property type="protein sequence ID" value="L893_g15977.t1"/>
    <property type="gene ID" value="L893_g15977"/>
</dbReference>
<accession>A0A1I7YG70</accession>
<evidence type="ECO:0000313" key="1">
    <source>
        <dbReference type="Proteomes" id="UP000095287"/>
    </source>
</evidence>
<reference evidence="2" key="1">
    <citation type="submission" date="2016-11" db="UniProtKB">
        <authorList>
            <consortium name="WormBaseParasite"/>
        </authorList>
    </citation>
    <scope>IDENTIFICATION</scope>
</reference>